<organism evidence="10 11">
    <name type="scientific">Marinomonas phaeophyticola</name>
    <dbReference type="NCBI Taxonomy" id="3004091"/>
    <lineage>
        <taxon>Bacteria</taxon>
        <taxon>Pseudomonadati</taxon>
        <taxon>Pseudomonadota</taxon>
        <taxon>Gammaproteobacteria</taxon>
        <taxon>Oceanospirillales</taxon>
        <taxon>Oceanospirillaceae</taxon>
        <taxon>Marinomonas</taxon>
    </lineage>
</organism>
<gene>
    <name evidence="10" type="ORF">O1D97_04800</name>
</gene>
<feature type="transmembrane region" description="Helical" evidence="9">
    <location>
        <begin position="128"/>
        <end position="152"/>
    </location>
</feature>
<dbReference type="EMBL" id="JAPUBN010000011">
    <property type="protein sequence ID" value="MCZ2720983.1"/>
    <property type="molecule type" value="Genomic_DNA"/>
</dbReference>
<feature type="transmembrane region" description="Helical" evidence="9">
    <location>
        <begin position="261"/>
        <end position="280"/>
    </location>
</feature>
<evidence type="ECO:0000256" key="9">
    <source>
        <dbReference type="SAM" id="Phobius"/>
    </source>
</evidence>
<keyword evidence="4" id="KW-1003">Cell membrane</keyword>
<keyword evidence="8 9" id="KW-0472">Membrane</keyword>
<evidence type="ECO:0000256" key="7">
    <source>
        <dbReference type="ARBA" id="ARBA00022989"/>
    </source>
</evidence>
<evidence type="ECO:0000313" key="10">
    <source>
        <dbReference type="EMBL" id="MCZ2720983.1"/>
    </source>
</evidence>
<name>A0ABT4JRH3_9GAMM</name>
<feature type="transmembrane region" description="Helical" evidence="9">
    <location>
        <begin position="232"/>
        <end position="255"/>
    </location>
</feature>
<dbReference type="InterPro" id="IPR001851">
    <property type="entry name" value="ABC_transp_permease"/>
</dbReference>
<evidence type="ECO:0000256" key="2">
    <source>
        <dbReference type="ARBA" id="ARBA00007942"/>
    </source>
</evidence>
<feature type="transmembrane region" description="Helical" evidence="9">
    <location>
        <begin position="311"/>
        <end position="327"/>
    </location>
</feature>
<comment type="similarity">
    <text evidence="2">Belongs to the binding-protein-dependent transport system permease family. AraH/RbsC subfamily.</text>
</comment>
<protein>
    <submittedName>
        <fullName evidence="10">ABC transporter permease</fullName>
    </submittedName>
</protein>
<feature type="transmembrane region" description="Helical" evidence="9">
    <location>
        <begin position="287"/>
        <end position="305"/>
    </location>
</feature>
<dbReference type="PANTHER" id="PTHR32196:SF21">
    <property type="entry name" value="ABC TRANSPORTER PERMEASE PROTEIN YPHD-RELATED"/>
    <property type="match status" value="1"/>
</dbReference>
<dbReference type="Pfam" id="PF02653">
    <property type="entry name" value="BPD_transp_2"/>
    <property type="match status" value="1"/>
</dbReference>
<proteinExistence type="inferred from homology"/>
<dbReference type="RefSeq" id="WP_269123305.1">
    <property type="nucleotide sequence ID" value="NZ_JAPUBN010000011.1"/>
</dbReference>
<feature type="transmembrane region" description="Helical" evidence="9">
    <location>
        <begin position="68"/>
        <end position="87"/>
    </location>
</feature>
<keyword evidence="5" id="KW-0997">Cell inner membrane</keyword>
<keyword evidence="3" id="KW-0813">Transport</keyword>
<dbReference type="CDD" id="cd06579">
    <property type="entry name" value="TM_PBP1_transp_AraH_like"/>
    <property type="match status" value="1"/>
</dbReference>
<evidence type="ECO:0000256" key="1">
    <source>
        <dbReference type="ARBA" id="ARBA00004429"/>
    </source>
</evidence>
<evidence type="ECO:0000256" key="5">
    <source>
        <dbReference type="ARBA" id="ARBA00022519"/>
    </source>
</evidence>
<evidence type="ECO:0000313" key="11">
    <source>
        <dbReference type="Proteomes" id="UP001149719"/>
    </source>
</evidence>
<sequence length="338" mass="35203">MSVLQTSELNKQGVNVSVIDKLSQRIKQKGVPVETFVVLLTALLWVVLSFASPYFLTEGNVLNIMRQVSISGIIAFGVLFTILIAGIDLSVGSVAALAGVVVAKLLVLGLPIWLAVAGAMGLGIAIGLFNAFAIFRLGIPAFIVTLAGLQAYRGGALLASDGMSVSGLPKAFSAFARGEFLGIPTLFWTMVIIGLILHFVLTKTRTGRYLIAMGSNQESARRVGINISKMTFLAYTLSAALAALAGILLVSRLSVGTPTAAMAYELNAIAAAVVGGASLFGGRGSITGTFIGALLFVTIANGANLLGVDPFWQMVAAGVLIAIVVYIDNVQKRRKSGV</sequence>
<keyword evidence="11" id="KW-1185">Reference proteome</keyword>
<comment type="subcellular location">
    <subcellularLocation>
        <location evidence="1">Cell inner membrane</location>
        <topology evidence="1">Multi-pass membrane protein</topology>
    </subcellularLocation>
</comment>
<evidence type="ECO:0000256" key="4">
    <source>
        <dbReference type="ARBA" id="ARBA00022475"/>
    </source>
</evidence>
<evidence type="ECO:0000256" key="6">
    <source>
        <dbReference type="ARBA" id="ARBA00022692"/>
    </source>
</evidence>
<reference evidence="10" key="1">
    <citation type="submission" date="2022-12" db="EMBL/GenBank/DDBJ databases">
        <title>Marinomonas 15G1-11 sp. nov, isolated from marine algae.</title>
        <authorList>
            <person name="Butt M."/>
            <person name="Choi D.G."/>
            <person name="Kim J.M."/>
            <person name="Lee J.K."/>
            <person name="Baek J.H."/>
            <person name="Jeon C.O."/>
        </authorList>
    </citation>
    <scope>NUCLEOTIDE SEQUENCE</scope>
    <source>
        <strain evidence="10">15G1-11</strain>
    </source>
</reference>
<dbReference type="PANTHER" id="PTHR32196">
    <property type="entry name" value="ABC TRANSPORTER PERMEASE PROTEIN YPHD-RELATED-RELATED"/>
    <property type="match status" value="1"/>
</dbReference>
<feature type="transmembrane region" description="Helical" evidence="9">
    <location>
        <begin position="180"/>
        <end position="201"/>
    </location>
</feature>
<evidence type="ECO:0000256" key="3">
    <source>
        <dbReference type="ARBA" id="ARBA00022448"/>
    </source>
</evidence>
<feature type="transmembrane region" description="Helical" evidence="9">
    <location>
        <begin position="36"/>
        <end position="56"/>
    </location>
</feature>
<keyword evidence="6 9" id="KW-0812">Transmembrane</keyword>
<comment type="caution">
    <text evidence="10">The sequence shown here is derived from an EMBL/GenBank/DDBJ whole genome shotgun (WGS) entry which is preliminary data.</text>
</comment>
<dbReference type="Proteomes" id="UP001149719">
    <property type="component" value="Unassembled WGS sequence"/>
</dbReference>
<accession>A0ABT4JRH3</accession>
<keyword evidence="7 9" id="KW-1133">Transmembrane helix</keyword>
<evidence type="ECO:0000256" key="8">
    <source>
        <dbReference type="ARBA" id="ARBA00023136"/>
    </source>
</evidence>